<dbReference type="EC" id="2.1.-.-" evidence="4"/>
<sequence>MTGPDPETLAVYDDKAEDYGTRFCWDKPYPRLDAFLDGVAPGGRILDLGCGVGTASAQMRDRGFDVVALDPSEGMARVALDRHGLDVLQGDFDKVPDLGRFDAVWAHFSLLHAPRADLPRHLSAIHAALPPQGPFLVAMKTGTTTTRDRLGRRYTYVTETELTGLLTDAGFAPSEIAHGADEGLDGTVAPWIMVTAHA</sequence>
<dbReference type="PANTHER" id="PTHR43861">
    <property type="entry name" value="TRANS-ACONITATE 2-METHYLTRANSFERASE-RELATED"/>
    <property type="match status" value="1"/>
</dbReference>
<keyword evidence="5" id="KW-1185">Reference proteome</keyword>
<dbReference type="InterPro" id="IPR029063">
    <property type="entry name" value="SAM-dependent_MTases_sf"/>
</dbReference>
<evidence type="ECO:0000313" key="5">
    <source>
        <dbReference type="Proteomes" id="UP001553161"/>
    </source>
</evidence>
<dbReference type="InterPro" id="IPR041698">
    <property type="entry name" value="Methyltransf_25"/>
</dbReference>
<dbReference type="Pfam" id="PF13649">
    <property type="entry name" value="Methyltransf_25"/>
    <property type="match status" value="1"/>
</dbReference>
<evidence type="ECO:0000256" key="1">
    <source>
        <dbReference type="ARBA" id="ARBA00022603"/>
    </source>
</evidence>
<feature type="domain" description="Methyltransferase" evidence="3">
    <location>
        <begin position="45"/>
        <end position="133"/>
    </location>
</feature>
<dbReference type="SUPFAM" id="SSF53335">
    <property type="entry name" value="S-adenosyl-L-methionine-dependent methyltransferases"/>
    <property type="match status" value="1"/>
</dbReference>
<dbReference type="GO" id="GO:0032259">
    <property type="term" value="P:methylation"/>
    <property type="evidence" value="ECO:0007669"/>
    <property type="project" value="UniProtKB-KW"/>
</dbReference>
<keyword evidence="1 4" id="KW-0489">Methyltransferase</keyword>
<evidence type="ECO:0000259" key="3">
    <source>
        <dbReference type="Pfam" id="PF13649"/>
    </source>
</evidence>
<protein>
    <submittedName>
        <fullName evidence="4">Class I SAM-dependent methyltransferase</fullName>
        <ecNumber evidence="4">2.1.-.-</ecNumber>
    </submittedName>
</protein>
<reference evidence="4 5" key="1">
    <citation type="submission" date="2024-07" db="EMBL/GenBank/DDBJ databases">
        <authorList>
            <person name="Kang M."/>
        </authorList>
    </citation>
    <scope>NUCLEOTIDE SEQUENCE [LARGE SCALE GENOMIC DNA]</scope>
    <source>
        <strain evidence="4 5">DFM31</strain>
    </source>
</reference>
<gene>
    <name evidence="4" type="ORF">AB0T83_00220</name>
</gene>
<evidence type="ECO:0000313" key="4">
    <source>
        <dbReference type="EMBL" id="MEV8465202.1"/>
    </source>
</evidence>
<comment type="caution">
    <text evidence="4">The sequence shown here is derived from an EMBL/GenBank/DDBJ whole genome shotgun (WGS) entry which is preliminary data.</text>
</comment>
<dbReference type="Proteomes" id="UP001553161">
    <property type="component" value="Unassembled WGS sequence"/>
</dbReference>
<dbReference type="PANTHER" id="PTHR43861:SF1">
    <property type="entry name" value="TRANS-ACONITATE 2-METHYLTRANSFERASE"/>
    <property type="match status" value="1"/>
</dbReference>
<dbReference type="GO" id="GO:0008168">
    <property type="term" value="F:methyltransferase activity"/>
    <property type="evidence" value="ECO:0007669"/>
    <property type="project" value="UniProtKB-KW"/>
</dbReference>
<dbReference type="CDD" id="cd02440">
    <property type="entry name" value="AdoMet_MTases"/>
    <property type="match status" value="1"/>
</dbReference>
<name>A0ABV3L0W6_9RHOB</name>
<accession>A0ABV3L0W6</accession>
<dbReference type="RefSeq" id="WP_366190540.1">
    <property type="nucleotide sequence ID" value="NZ_JBFBVU010000001.1"/>
</dbReference>
<dbReference type="Gene3D" id="3.40.50.150">
    <property type="entry name" value="Vaccinia Virus protein VP39"/>
    <property type="match status" value="1"/>
</dbReference>
<organism evidence="4 5">
    <name type="scientific">Meridianimarinicoccus marinus</name>
    <dbReference type="NCBI Taxonomy" id="3231483"/>
    <lineage>
        <taxon>Bacteria</taxon>
        <taxon>Pseudomonadati</taxon>
        <taxon>Pseudomonadota</taxon>
        <taxon>Alphaproteobacteria</taxon>
        <taxon>Rhodobacterales</taxon>
        <taxon>Paracoccaceae</taxon>
        <taxon>Meridianimarinicoccus</taxon>
    </lineage>
</organism>
<keyword evidence="2 4" id="KW-0808">Transferase</keyword>
<proteinExistence type="predicted"/>
<dbReference type="EMBL" id="JBFBVU010000001">
    <property type="protein sequence ID" value="MEV8465202.1"/>
    <property type="molecule type" value="Genomic_DNA"/>
</dbReference>
<evidence type="ECO:0000256" key="2">
    <source>
        <dbReference type="ARBA" id="ARBA00022679"/>
    </source>
</evidence>